<evidence type="ECO:0000256" key="5">
    <source>
        <dbReference type="ARBA" id="ARBA00022989"/>
    </source>
</evidence>
<evidence type="ECO:0000256" key="7">
    <source>
        <dbReference type="SAM" id="Phobius"/>
    </source>
</evidence>
<keyword evidence="3" id="KW-1003">Cell membrane</keyword>
<dbReference type="InterPro" id="IPR004680">
    <property type="entry name" value="Cit_transptr-like_dom"/>
</dbReference>
<feature type="transmembrane region" description="Helical" evidence="7">
    <location>
        <begin position="226"/>
        <end position="245"/>
    </location>
</feature>
<dbReference type="EMBL" id="CBBU010000159">
    <property type="protein sequence ID" value="CDA41738.1"/>
    <property type="molecule type" value="Genomic_DNA"/>
</dbReference>
<dbReference type="PANTHER" id="PTHR43302">
    <property type="entry name" value="TRANSPORTER ARSB-RELATED"/>
    <property type="match status" value="1"/>
</dbReference>
<comment type="caution">
    <text evidence="9">The sequence shown here is derived from an EMBL/GenBank/DDBJ whole genome shotgun (WGS) entry which is preliminary data.</text>
</comment>
<keyword evidence="2" id="KW-0813">Transport</keyword>
<dbReference type="AlphaFoldDB" id="R5ZQA2"/>
<feature type="transmembrane region" description="Helical" evidence="7">
    <location>
        <begin position="12"/>
        <end position="28"/>
    </location>
</feature>
<feature type="transmembrane region" description="Helical" evidence="7">
    <location>
        <begin position="202"/>
        <end position="220"/>
    </location>
</feature>
<evidence type="ECO:0000256" key="1">
    <source>
        <dbReference type="ARBA" id="ARBA00004651"/>
    </source>
</evidence>
<dbReference type="GO" id="GO:0005886">
    <property type="term" value="C:plasma membrane"/>
    <property type="evidence" value="ECO:0007669"/>
    <property type="project" value="UniProtKB-SubCell"/>
</dbReference>
<reference evidence="9" key="1">
    <citation type="submission" date="2012-11" db="EMBL/GenBank/DDBJ databases">
        <title>Dependencies among metagenomic species, viruses, plasmids and units of genetic variation.</title>
        <authorList>
            <person name="Nielsen H.B."/>
            <person name="Almeida M."/>
            <person name="Juncker A.S."/>
            <person name="Rasmussen S."/>
            <person name="Li J."/>
            <person name="Sunagawa S."/>
            <person name="Plichta D."/>
            <person name="Gautier L."/>
            <person name="Le Chatelier E."/>
            <person name="Peletier E."/>
            <person name="Bonde I."/>
            <person name="Nielsen T."/>
            <person name="Manichanh C."/>
            <person name="Arumugam M."/>
            <person name="Batto J."/>
            <person name="Santos M.B.Q.D."/>
            <person name="Blom N."/>
            <person name="Borruel N."/>
            <person name="Burgdorf K.S."/>
            <person name="Boumezbeur F."/>
            <person name="Casellas F."/>
            <person name="Dore J."/>
            <person name="Guarner F."/>
            <person name="Hansen T."/>
            <person name="Hildebrand F."/>
            <person name="Kaas R.S."/>
            <person name="Kennedy S."/>
            <person name="Kristiansen K."/>
            <person name="Kultima J.R."/>
            <person name="Leonard P."/>
            <person name="Levenez F."/>
            <person name="Lund O."/>
            <person name="Moumen B."/>
            <person name="Le Paslier D."/>
            <person name="Pons N."/>
            <person name="Pedersen O."/>
            <person name="Prifti E."/>
            <person name="Qin J."/>
            <person name="Raes J."/>
            <person name="Tap J."/>
            <person name="Tims S."/>
            <person name="Ussery D.W."/>
            <person name="Yamada T."/>
            <person name="MetaHit consortium"/>
            <person name="Renault P."/>
            <person name="Sicheritz-Ponten T."/>
            <person name="Bork P."/>
            <person name="Wang J."/>
            <person name="Brunak S."/>
            <person name="Ehrlich S.D."/>
        </authorList>
    </citation>
    <scope>NUCLEOTIDE SEQUENCE [LARGE SCALE GENOMIC DNA]</scope>
</reference>
<organism evidence="9">
    <name type="scientific">Lachnospira eligens CAG:72</name>
    <dbReference type="NCBI Taxonomy" id="1263077"/>
    <lineage>
        <taxon>Bacteria</taxon>
        <taxon>Bacillati</taxon>
        <taxon>Bacillota</taxon>
        <taxon>Clostridia</taxon>
        <taxon>Lachnospirales</taxon>
        <taxon>Lachnospiraceae</taxon>
        <taxon>Lachnospira</taxon>
    </lineage>
</organism>
<dbReference type="Pfam" id="PF03600">
    <property type="entry name" value="CitMHS"/>
    <property type="match status" value="1"/>
</dbReference>
<dbReference type="Proteomes" id="UP000018175">
    <property type="component" value="Unassembled WGS sequence"/>
</dbReference>
<comment type="subcellular location">
    <subcellularLocation>
        <location evidence="1">Cell membrane</location>
        <topology evidence="1">Multi-pass membrane protein</topology>
    </subcellularLocation>
</comment>
<feature type="transmembrane region" description="Helical" evidence="7">
    <location>
        <begin position="287"/>
        <end position="307"/>
    </location>
</feature>
<evidence type="ECO:0000256" key="2">
    <source>
        <dbReference type="ARBA" id="ARBA00022448"/>
    </source>
</evidence>
<feature type="domain" description="Citrate transporter-like" evidence="8">
    <location>
        <begin position="14"/>
        <end position="305"/>
    </location>
</feature>
<feature type="transmembrane region" description="Helical" evidence="7">
    <location>
        <begin position="77"/>
        <end position="107"/>
    </location>
</feature>
<evidence type="ECO:0000256" key="6">
    <source>
        <dbReference type="ARBA" id="ARBA00023136"/>
    </source>
</evidence>
<dbReference type="GO" id="GO:0055085">
    <property type="term" value="P:transmembrane transport"/>
    <property type="evidence" value="ECO:0007669"/>
    <property type="project" value="InterPro"/>
</dbReference>
<proteinExistence type="predicted"/>
<feature type="transmembrane region" description="Helical" evidence="7">
    <location>
        <begin position="40"/>
        <end position="57"/>
    </location>
</feature>
<name>R5ZQA2_9FIRM</name>
<protein>
    <recommendedName>
        <fullName evidence="8">Citrate transporter-like domain-containing protein</fullName>
    </recommendedName>
</protein>
<keyword evidence="6 7" id="KW-0472">Membrane</keyword>
<evidence type="ECO:0000313" key="9">
    <source>
        <dbReference type="EMBL" id="CDA41738.1"/>
    </source>
</evidence>
<keyword evidence="4 7" id="KW-0812">Transmembrane</keyword>
<sequence length="372" mass="41057">MKRIIYYFKKDIVLTVSWGLAAASAFLVRPDKGYAGYIDWRSLGILWSLMIITNGYMNNGIFEKIGHALLVRTRKMWQLVSVLVALCFFSSMLITNDVSLITFVPFAIMMLKQCDRQELMIPVVVLQTIAANLGSMLTPIGNPQNLYLYGLAGVGAGQFIIWLLPYTVVSAVLLIISILFLKNKNADVSMKDTDDNSGQKATPVNVLLYTILFVVALLVVARVFPWYVLTVLVFVTTFIIERNVLLKADYALLLTFVGFFIFTGNMGRIEPVALFLSGIADGREIGVGIITSQCISNVPAALLLSGFTHNIKSLALGVNIGGLGTLIASMASLISYKQYVNEVPDGKGKYFVTFTVYNVIFLIVLYACTKFI</sequence>
<feature type="transmembrane region" description="Helical" evidence="7">
    <location>
        <begin position="314"/>
        <end position="336"/>
    </location>
</feature>
<gene>
    <name evidence="9" type="ORF">BN765_00706</name>
</gene>
<evidence type="ECO:0000256" key="4">
    <source>
        <dbReference type="ARBA" id="ARBA00022692"/>
    </source>
</evidence>
<accession>R5ZQA2</accession>
<feature type="transmembrane region" description="Helical" evidence="7">
    <location>
        <begin position="160"/>
        <end position="181"/>
    </location>
</feature>
<keyword evidence="5 7" id="KW-1133">Transmembrane helix</keyword>
<evidence type="ECO:0000259" key="8">
    <source>
        <dbReference type="Pfam" id="PF03600"/>
    </source>
</evidence>
<dbReference type="PANTHER" id="PTHR43302:SF5">
    <property type="entry name" value="TRANSPORTER ARSB-RELATED"/>
    <property type="match status" value="1"/>
</dbReference>
<evidence type="ECO:0000256" key="3">
    <source>
        <dbReference type="ARBA" id="ARBA00022475"/>
    </source>
</evidence>
<feature type="transmembrane region" description="Helical" evidence="7">
    <location>
        <begin position="250"/>
        <end position="267"/>
    </location>
</feature>
<feature type="transmembrane region" description="Helical" evidence="7">
    <location>
        <begin position="348"/>
        <end position="368"/>
    </location>
</feature>